<name>A0ABP5S517_9ACTN</name>
<reference evidence="3" key="1">
    <citation type="journal article" date="2019" name="Int. J. Syst. Evol. Microbiol.">
        <title>The Global Catalogue of Microorganisms (GCM) 10K type strain sequencing project: providing services to taxonomists for standard genome sequencing and annotation.</title>
        <authorList>
            <consortium name="The Broad Institute Genomics Platform"/>
            <consortium name="The Broad Institute Genome Sequencing Center for Infectious Disease"/>
            <person name="Wu L."/>
            <person name="Ma J."/>
        </authorList>
    </citation>
    <scope>NUCLEOTIDE SEQUENCE [LARGE SCALE GENOMIC DNA]</scope>
    <source>
        <strain evidence="3">JCM 6238</strain>
    </source>
</reference>
<dbReference type="EMBL" id="BAAASX010000002">
    <property type="protein sequence ID" value="GAA2323418.1"/>
    <property type="molecule type" value="Genomic_DNA"/>
</dbReference>
<dbReference type="InterPro" id="IPR004360">
    <property type="entry name" value="Glyas_Fos-R_dOase_dom"/>
</dbReference>
<dbReference type="PANTHER" id="PTHR39175">
    <property type="entry name" value="FAMILY PROTEIN, PUTATIVE (AFU_ORTHOLOGUE AFUA_3G15060)-RELATED"/>
    <property type="match status" value="1"/>
</dbReference>
<evidence type="ECO:0000259" key="1">
    <source>
        <dbReference type="PROSITE" id="PS51819"/>
    </source>
</evidence>
<dbReference type="InterPro" id="IPR037523">
    <property type="entry name" value="VOC_core"/>
</dbReference>
<proteinExistence type="predicted"/>
<dbReference type="Proteomes" id="UP001501584">
    <property type="component" value="Unassembled WGS sequence"/>
</dbReference>
<feature type="domain" description="VOC" evidence="1">
    <location>
        <begin position="19"/>
        <end position="133"/>
    </location>
</feature>
<protein>
    <submittedName>
        <fullName evidence="2">VOC family protein</fullName>
    </submittedName>
</protein>
<keyword evidence="3" id="KW-1185">Reference proteome</keyword>
<comment type="caution">
    <text evidence="2">The sequence shown here is derived from an EMBL/GenBank/DDBJ whole genome shotgun (WGS) entry which is preliminary data.</text>
</comment>
<organism evidence="2 3">
    <name type="scientific">Glycomyces rutgersensis</name>
    <dbReference type="NCBI Taxonomy" id="58115"/>
    <lineage>
        <taxon>Bacteria</taxon>
        <taxon>Bacillati</taxon>
        <taxon>Actinomycetota</taxon>
        <taxon>Actinomycetes</taxon>
        <taxon>Glycomycetales</taxon>
        <taxon>Glycomycetaceae</taxon>
        <taxon>Glycomyces</taxon>
    </lineage>
</organism>
<dbReference type="Gene3D" id="3.10.180.10">
    <property type="entry name" value="2,3-Dihydroxybiphenyl 1,2-Dioxygenase, domain 1"/>
    <property type="match status" value="1"/>
</dbReference>
<sequence>MTDPARYRDPRGASPFGYGVHHVQLAIRPAGEAAARAFYVGVLGMTEIEKPPELAKRGGLWLRTDALELHLGTDPGHVPSAKAHPGILVTDLDALAARLEAAGHRVDWDTAFIGCRRFHTRDPFGNRLEFLTPQAE</sequence>
<evidence type="ECO:0000313" key="3">
    <source>
        <dbReference type="Proteomes" id="UP001501584"/>
    </source>
</evidence>
<evidence type="ECO:0000313" key="2">
    <source>
        <dbReference type="EMBL" id="GAA2323418.1"/>
    </source>
</evidence>
<gene>
    <name evidence="2" type="ORF">GCM10010403_11870</name>
</gene>
<dbReference type="PANTHER" id="PTHR39175:SF1">
    <property type="entry name" value="FAMILY PROTEIN, PUTATIVE (AFU_ORTHOLOGUE AFUA_3G15060)-RELATED"/>
    <property type="match status" value="1"/>
</dbReference>
<accession>A0ABP5S517</accession>
<dbReference type="Pfam" id="PF00903">
    <property type="entry name" value="Glyoxalase"/>
    <property type="match status" value="1"/>
</dbReference>
<dbReference type="PROSITE" id="PS51819">
    <property type="entry name" value="VOC"/>
    <property type="match status" value="1"/>
</dbReference>
<dbReference type="SUPFAM" id="SSF54593">
    <property type="entry name" value="Glyoxalase/Bleomycin resistance protein/Dihydroxybiphenyl dioxygenase"/>
    <property type="match status" value="1"/>
</dbReference>
<dbReference type="RefSeq" id="WP_310285635.1">
    <property type="nucleotide sequence ID" value="NZ_BAAASX010000002.1"/>
</dbReference>
<dbReference type="InterPro" id="IPR029068">
    <property type="entry name" value="Glyas_Bleomycin-R_OHBP_Dase"/>
</dbReference>